<sequence length="111" mass="11479">MKARTLVSASILAFAAVGSAHAQLTPFQGVYGKQYSNVTRAQVIQEMHAAKAAGLTGNEDMDNQPFVAQKETGTDHAATATAGAATQADATPKGVGAMKFGDIDNMPFQGH</sequence>
<evidence type="ECO:0008006" key="5">
    <source>
        <dbReference type="Google" id="ProtNLM"/>
    </source>
</evidence>
<evidence type="ECO:0000313" key="3">
    <source>
        <dbReference type="EMBL" id="ANN78449.1"/>
    </source>
</evidence>
<organism evidence="3 4">
    <name type="scientific">Bordetella flabilis</name>
    <dbReference type="NCBI Taxonomy" id="463014"/>
    <lineage>
        <taxon>Bacteria</taxon>
        <taxon>Pseudomonadati</taxon>
        <taxon>Pseudomonadota</taxon>
        <taxon>Betaproteobacteria</taxon>
        <taxon>Burkholderiales</taxon>
        <taxon>Alcaligenaceae</taxon>
        <taxon>Bordetella</taxon>
    </lineage>
</organism>
<keyword evidence="2" id="KW-0732">Signal</keyword>
<evidence type="ECO:0000256" key="1">
    <source>
        <dbReference type="SAM" id="MobiDB-lite"/>
    </source>
</evidence>
<feature type="signal peptide" evidence="2">
    <location>
        <begin position="1"/>
        <end position="22"/>
    </location>
</feature>
<dbReference type="RefSeq" id="WP_066659566.1">
    <property type="nucleotide sequence ID" value="NZ_CBCSCL010000030.1"/>
</dbReference>
<dbReference type="AlphaFoldDB" id="A0A193GGM5"/>
<name>A0A193GGM5_9BORD</name>
<accession>A0A193GGM5</accession>
<feature type="compositionally biased region" description="Low complexity" evidence="1">
    <location>
        <begin position="75"/>
        <end position="91"/>
    </location>
</feature>
<reference evidence="3 4" key="1">
    <citation type="submission" date="2016-06" db="EMBL/GenBank/DDBJ databases">
        <title>Complete genome sequences of Bordetella bronchialis and Bordetella flabilis.</title>
        <authorList>
            <person name="LiPuma J.J."/>
            <person name="Spilker T."/>
        </authorList>
    </citation>
    <scope>NUCLEOTIDE SEQUENCE [LARGE SCALE GENOMIC DNA]</scope>
    <source>
        <strain evidence="3 4">AU10664</strain>
    </source>
</reference>
<gene>
    <name evidence="3" type="ORF">BAU07_16225</name>
</gene>
<dbReference type="InterPro" id="IPR025421">
    <property type="entry name" value="DUF4148"/>
</dbReference>
<dbReference type="KEGG" id="bfz:BAU07_16225"/>
<feature type="region of interest" description="Disordered" evidence="1">
    <location>
        <begin position="71"/>
        <end position="93"/>
    </location>
</feature>
<protein>
    <recommendedName>
        <fullName evidence="5">DUF4148 domain-containing protein</fullName>
    </recommendedName>
</protein>
<proteinExistence type="predicted"/>
<evidence type="ECO:0000313" key="4">
    <source>
        <dbReference type="Proteomes" id="UP000091926"/>
    </source>
</evidence>
<dbReference type="EMBL" id="CP016172">
    <property type="protein sequence ID" value="ANN78449.1"/>
    <property type="molecule type" value="Genomic_DNA"/>
</dbReference>
<dbReference type="Proteomes" id="UP000091926">
    <property type="component" value="Chromosome"/>
</dbReference>
<evidence type="ECO:0000256" key="2">
    <source>
        <dbReference type="SAM" id="SignalP"/>
    </source>
</evidence>
<dbReference type="Pfam" id="PF13663">
    <property type="entry name" value="DUF4148"/>
    <property type="match status" value="1"/>
</dbReference>
<keyword evidence="4" id="KW-1185">Reference proteome</keyword>
<feature type="chain" id="PRO_5008258957" description="DUF4148 domain-containing protein" evidence="2">
    <location>
        <begin position="23"/>
        <end position="111"/>
    </location>
</feature>